<gene>
    <name evidence="12" type="primary">PGS1_0</name>
    <name evidence="12" type="ORF">NGRA_0825</name>
</gene>
<evidence type="ECO:0000313" key="13">
    <source>
        <dbReference type="Proteomes" id="UP000740883"/>
    </source>
</evidence>
<dbReference type="OrthoDB" id="10250191at2759"/>
<comment type="caution">
    <text evidence="12">The sequence shown here is derived from an EMBL/GenBank/DDBJ whole genome shotgun (WGS) entry which is preliminary data.</text>
</comment>
<evidence type="ECO:0000256" key="2">
    <source>
        <dbReference type="ARBA" id="ARBA00010682"/>
    </source>
</evidence>
<keyword evidence="5" id="KW-0677">Repeat</keyword>
<keyword evidence="13" id="KW-1185">Reference proteome</keyword>
<dbReference type="SMART" id="SM00155">
    <property type="entry name" value="PLDc"/>
    <property type="match status" value="2"/>
</dbReference>
<proteinExistence type="inferred from homology"/>
<dbReference type="Gene3D" id="3.30.870.10">
    <property type="entry name" value="Endonuclease Chain A"/>
    <property type="match status" value="2"/>
</dbReference>
<feature type="domain" description="PLD phosphodiesterase" evidence="11">
    <location>
        <begin position="116"/>
        <end position="142"/>
    </location>
</feature>
<evidence type="ECO:0000256" key="10">
    <source>
        <dbReference type="RuleBase" id="RU365024"/>
    </source>
</evidence>
<dbReference type="Pfam" id="PF13091">
    <property type="entry name" value="PLDc_2"/>
    <property type="match status" value="1"/>
</dbReference>
<keyword evidence="7 10" id="KW-0594">Phospholipid biosynthesis</keyword>
<comment type="subcellular location">
    <subcellularLocation>
        <location evidence="10">Mitochondrion</location>
    </subcellularLocation>
</comment>
<dbReference type="Proteomes" id="UP000740883">
    <property type="component" value="Unassembled WGS sequence"/>
</dbReference>
<comment type="similarity">
    <text evidence="2 10">Belongs to the CDP-alcohol phosphatidyltransferase class-II family.</text>
</comment>
<dbReference type="SUPFAM" id="SSF56024">
    <property type="entry name" value="Phospholipase D/nuclease"/>
    <property type="match status" value="2"/>
</dbReference>
<comment type="catalytic activity">
    <reaction evidence="9 10">
        <text>a CDP-1,2-diacyl-sn-glycerol + sn-glycerol 3-phosphate = a 1,2-diacyl-sn-glycero-3-phospho-(1'-sn-glycero-3'-phosphate) + CMP + H(+)</text>
        <dbReference type="Rhea" id="RHEA:12593"/>
        <dbReference type="ChEBI" id="CHEBI:15378"/>
        <dbReference type="ChEBI" id="CHEBI:57597"/>
        <dbReference type="ChEBI" id="CHEBI:58332"/>
        <dbReference type="ChEBI" id="CHEBI:60110"/>
        <dbReference type="ChEBI" id="CHEBI:60377"/>
        <dbReference type="EC" id="2.7.8.5"/>
    </reaction>
</comment>
<evidence type="ECO:0000256" key="3">
    <source>
        <dbReference type="ARBA" id="ARBA00022516"/>
    </source>
</evidence>
<evidence type="ECO:0000256" key="7">
    <source>
        <dbReference type="ARBA" id="ARBA00023209"/>
    </source>
</evidence>
<dbReference type="GO" id="GO:0005524">
    <property type="term" value="F:ATP binding"/>
    <property type="evidence" value="ECO:0007669"/>
    <property type="project" value="UniProtKB-KW"/>
</dbReference>
<comment type="function">
    <text evidence="10">Functions in the biosynthesis of the anionic phospholipids phosphatidylglycerol and cardiolipin.</text>
</comment>
<keyword evidence="8 10" id="KW-1208">Phospholipid metabolism</keyword>
<dbReference type="AlphaFoldDB" id="A0A9P6L062"/>
<evidence type="ECO:0000256" key="8">
    <source>
        <dbReference type="ARBA" id="ARBA00023264"/>
    </source>
</evidence>
<evidence type="ECO:0000256" key="1">
    <source>
        <dbReference type="ARBA" id="ARBA00005042"/>
    </source>
</evidence>
<dbReference type="PANTHER" id="PTHR12586">
    <property type="entry name" value="CDP-DIACYLGLYCEROL--SERINE O-PHOSPHATIDYLTRANSFERASE"/>
    <property type="match status" value="1"/>
</dbReference>
<organism evidence="12 13">
    <name type="scientific">Nosema granulosis</name>
    <dbReference type="NCBI Taxonomy" id="83296"/>
    <lineage>
        <taxon>Eukaryota</taxon>
        <taxon>Fungi</taxon>
        <taxon>Fungi incertae sedis</taxon>
        <taxon>Microsporidia</taxon>
        <taxon>Nosematidae</taxon>
        <taxon>Nosema</taxon>
    </lineage>
</organism>
<keyword evidence="10" id="KW-0496">Mitochondrion</keyword>
<keyword evidence="10" id="KW-0067">ATP-binding</keyword>
<dbReference type="InterPro" id="IPR025202">
    <property type="entry name" value="PLD-like_dom"/>
</dbReference>
<keyword evidence="6 10" id="KW-0443">Lipid metabolism</keyword>
<comment type="pathway">
    <text evidence="1 10">Phospholipid metabolism; phosphatidylglycerol biosynthesis; phosphatidylglycerol from CDP-diacylglycerol: step 1/2.</text>
</comment>
<evidence type="ECO:0000256" key="5">
    <source>
        <dbReference type="ARBA" id="ARBA00022737"/>
    </source>
</evidence>
<keyword evidence="3 10" id="KW-0444">Lipid biosynthesis</keyword>
<name>A0A9P6L062_9MICR</name>
<accession>A0A9P6L062</accession>
<dbReference type="PROSITE" id="PS50035">
    <property type="entry name" value="PLD"/>
    <property type="match status" value="1"/>
</dbReference>
<evidence type="ECO:0000256" key="6">
    <source>
        <dbReference type="ARBA" id="ARBA00023098"/>
    </source>
</evidence>
<evidence type="ECO:0000256" key="9">
    <source>
        <dbReference type="ARBA" id="ARBA00048586"/>
    </source>
</evidence>
<reference evidence="12 13" key="1">
    <citation type="journal article" date="2020" name="Genome Biol. Evol.">
        <title>Comparative genomics of strictly vertically transmitted, feminizing microsporidia endosymbionts of amphipod crustaceans.</title>
        <authorList>
            <person name="Cormier A."/>
            <person name="Chebbi M.A."/>
            <person name="Giraud I."/>
            <person name="Wattier R."/>
            <person name="Teixeira M."/>
            <person name="Gilbert C."/>
            <person name="Rigaud T."/>
            <person name="Cordaux R."/>
        </authorList>
    </citation>
    <scope>NUCLEOTIDE SEQUENCE [LARGE SCALE GENOMIC DNA]</scope>
    <source>
        <strain evidence="12 13">Ou3-Ou53</strain>
    </source>
</reference>
<protein>
    <recommendedName>
        <fullName evidence="10">CDP-diacylglycerol--glycerol-3-phosphate 3-phosphatidyltransferase</fullName>
        <ecNumber evidence="10">2.7.8.5</ecNumber>
    </recommendedName>
</protein>
<sequence>MEFFLQSLDNHRIFNFNNVTASNTPGEFFNLLKQGLTCSKVAYISTLYFGETEITNELISLIEIRNKTGKRTVVFLDAARGMTKHIKRMIFKHNLYENFYFKQMNFTFLPGRLSEFLSVFHSKLILFDDIVVFTGANITDDYFTTRIDRYYSINDPSLANNLIEEFFFPLMKQSKRDGYNIIPKNTQKIVLNDYKKIDNQSPKVIQYDETSEFNILEALAKQGFKEFYISTAYLNFPDKYINLLKNLTVKIFVSAPETNKFNNYGLFCNTVTEIYKYSSLKTALRLPKAQIYEFKKEGYTIHTKGLWAFSDSLSVTIVGSSNFNRRSFERDSELNFLLVSNKKEHIDIFRKEVSFMSDNSNLATLKDLSCRHYSLFIMIIYFVINKFL</sequence>
<keyword evidence="10" id="KW-0547">Nucleotide-binding</keyword>
<dbReference type="GO" id="GO:0032049">
    <property type="term" value="P:cardiolipin biosynthetic process"/>
    <property type="evidence" value="ECO:0007669"/>
    <property type="project" value="InterPro"/>
</dbReference>
<dbReference type="GO" id="GO:0008444">
    <property type="term" value="F:CDP-diacylglycerol-glycerol-3-phosphate 3-phosphatidyltransferase activity"/>
    <property type="evidence" value="ECO:0007669"/>
    <property type="project" value="UniProtKB-EC"/>
</dbReference>
<evidence type="ECO:0000259" key="11">
    <source>
        <dbReference type="PROSITE" id="PS50035"/>
    </source>
</evidence>
<dbReference type="PANTHER" id="PTHR12586:SF1">
    <property type="entry name" value="CDP-DIACYLGLYCEROL--GLYCEROL-3-PHOSPHATE 3-PHOSPHATIDYLTRANSFERASE, MITOCHONDRIAL"/>
    <property type="match status" value="1"/>
</dbReference>
<evidence type="ECO:0000256" key="4">
    <source>
        <dbReference type="ARBA" id="ARBA00022679"/>
    </source>
</evidence>
<keyword evidence="4 10" id="KW-0808">Transferase</keyword>
<evidence type="ECO:0000313" key="12">
    <source>
        <dbReference type="EMBL" id="KAF9764110.1"/>
    </source>
</evidence>
<dbReference type="InterPro" id="IPR016270">
    <property type="entry name" value="PGS1"/>
</dbReference>
<dbReference type="EC" id="2.7.8.5" evidence="10"/>
<dbReference type="EMBL" id="SBJO01000037">
    <property type="protein sequence ID" value="KAF9764110.1"/>
    <property type="molecule type" value="Genomic_DNA"/>
</dbReference>
<dbReference type="GO" id="GO:0005739">
    <property type="term" value="C:mitochondrion"/>
    <property type="evidence" value="ECO:0007669"/>
    <property type="project" value="UniProtKB-SubCell"/>
</dbReference>
<dbReference type="InterPro" id="IPR001736">
    <property type="entry name" value="PLipase_D/transphosphatidylase"/>
</dbReference>